<sequence length="70" mass="7906">MKNYFTIFINGDPFNCNSLMSLSDVLVYLDINLNNVIVEYNNDIVSKLNFSCLLFKPNDRIEIISIVGGG</sequence>
<keyword evidence="1" id="KW-0150">Chloroplast</keyword>
<dbReference type="InterPro" id="IPR016155">
    <property type="entry name" value="Mopterin_synth/thiamin_S_b"/>
</dbReference>
<evidence type="ECO:0000313" key="1">
    <source>
        <dbReference type="EMBL" id="ARW60494.1"/>
    </source>
</evidence>
<reference evidence="1" key="1">
    <citation type="journal article" date="2017" name="J. Phycol.">
        <title>Analysis of chloroplast genomes and a supermatrix inform reclassification of the Rhodomelaceae (Rhodophyta).</title>
        <authorList>
            <person name="Diaz-Tapia P."/>
            <person name="Maggs C.A."/>
            <person name="West J.A."/>
            <person name="Verbruggen H."/>
        </authorList>
    </citation>
    <scope>NUCLEOTIDE SEQUENCE</scope>
    <source>
        <strain evidence="1">JH1427</strain>
    </source>
</reference>
<gene>
    <name evidence="1" type="primary">thiS</name>
</gene>
<dbReference type="NCBIfam" id="TIGR01683">
    <property type="entry name" value="thiS"/>
    <property type="match status" value="1"/>
</dbReference>
<dbReference type="PANTHER" id="PTHR34472:SF1">
    <property type="entry name" value="SULFUR CARRIER PROTEIN THIS"/>
    <property type="match status" value="1"/>
</dbReference>
<dbReference type="EMBL" id="MF101413">
    <property type="protein sequence ID" value="ARW60494.1"/>
    <property type="molecule type" value="Genomic_DNA"/>
</dbReference>
<dbReference type="AlphaFoldDB" id="A0A1Z1M402"/>
<dbReference type="GeneID" id="33353629"/>
<accession>A0A1Z1M402</accession>
<dbReference type="Pfam" id="PF02597">
    <property type="entry name" value="ThiS"/>
    <property type="match status" value="1"/>
</dbReference>
<dbReference type="InterPro" id="IPR003749">
    <property type="entry name" value="ThiS/MoaD-like"/>
</dbReference>
<dbReference type="CDD" id="cd00565">
    <property type="entry name" value="Ubl_ThiS"/>
    <property type="match status" value="1"/>
</dbReference>
<dbReference type="InterPro" id="IPR012675">
    <property type="entry name" value="Beta-grasp_dom_sf"/>
</dbReference>
<dbReference type="PANTHER" id="PTHR34472">
    <property type="entry name" value="SULFUR CARRIER PROTEIN THIS"/>
    <property type="match status" value="1"/>
</dbReference>
<dbReference type="RefSeq" id="YP_009392146.1">
    <property type="nucleotide sequence ID" value="NC_035261.1"/>
</dbReference>
<organism evidence="1">
    <name type="scientific">Periphykon beckeri</name>
    <dbReference type="NCBI Taxonomy" id="2006982"/>
    <lineage>
        <taxon>Eukaryota</taxon>
        <taxon>Rhodophyta</taxon>
        <taxon>Florideophyceae</taxon>
        <taxon>Rhodymeniophycidae</taxon>
        <taxon>Ceramiales</taxon>
        <taxon>Rhodomelaceae</taxon>
        <taxon>Periphykon</taxon>
    </lineage>
</organism>
<dbReference type="Gene3D" id="3.10.20.30">
    <property type="match status" value="1"/>
</dbReference>
<keyword evidence="1" id="KW-0934">Plastid</keyword>
<dbReference type="SUPFAM" id="SSF54285">
    <property type="entry name" value="MoaD/ThiS"/>
    <property type="match status" value="1"/>
</dbReference>
<geneLocation type="chloroplast" evidence="1"/>
<dbReference type="InterPro" id="IPR010035">
    <property type="entry name" value="Thi_S"/>
</dbReference>
<protein>
    <submittedName>
        <fullName evidence="1">Thiamin biosynthesis protein S</fullName>
    </submittedName>
</protein>
<proteinExistence type="predicted"/>
<name>A0A1Z1M402_9FLOR</name>